<dbReference type="GO" id="GO:0016746">
    <property type="term" value="F:acyltransferase activity"/>
    <property type="evidence" value="ECO:0007669"/>
    <property type="project" value="UniProtKB-KW"/>
</dbReference>
<dbReference type="EC" id="2.3.1.-" evidence="2"/>
<name>A0ABY6G841_9BURK</name>
<protein>
    <submittedName>
        <fullName evidence="2">GNAT family N-acetyltransferase</fullName>
        <ecNumber evidence="2">2.3.1.-</ecNumber>
    </submittedName>
</protein>
<dbReference type="EMBL" id="CP106881">
    <property type="protein sequence ID" value="UYG51207.1"/>
    <property type="molecule type" value="Genomic_DNA"/>
</dbReference>
<evidence type="ECO:0000313" key="3">
    <source>
        <dbReference type="Proteomes" id="UP001162800"/>
    </source>
</evidence>
<organism evidence="2 3">
    <name type="scientific">Comamonas endophytica</name>
    <dbReference type="NCBI Taxonomy" id="2949090"/>
    <lineage>
        <taxon>Bacteria</taxon>
        <taxon>Pseudomonadati</taxon>
        <taxon>Pseudomonadota</taxon>
        <taxon>Betaproteobacteria</taxon>
        <taxon>Burkholderiales</taxon>
        <taxon>Comamonadaceae</taxon>
        <taxon>Comamonas</taxon>
    </lineage>
</organism>
<accession>A0ABY6G841</accession>
<proteinExistence type="predicted"/>
<evidence type="ECO:0000259" key="1">
    <source>
        <dbReference type="PROSITE" id="PS51186"/>
    </source>
</evidence>
<gene>
    <name evidence="2" type="ORF">M9799_14195</name>
</gene>
<sequence length="175" mass="18527">MTSQKQPQCGNPRAARVARLWRTSLAGEQRPVHGTSALRPVRAEDAQAVVTLAQQTFLDAPDEALAGTFRTTVPAILAGHYGHFIDAASFVHESSAREIDGAILVGDSPTYGGPVIGLIAVAKLLQGQGMGGMLVSHSLAALQQLGYAGCCARITVGHLRSERLFRRLGFKPVSN</sequence>
<keyword evidence="3" id="KW-1185">Reference proteome</keyword>
<dbReference type="SUPFAM" id="SSF55729">
    <property type="entry name" value="Acyl-CoA N-acyltransferases (Nat)"/>
    <property type="match status" value="1"/>
</dbReference>
<feature type="domain" description="N-acetyltransferase" evidence="1">
    <location>
        <begin position="36"/>
        <end position="175"/>
    </location>
</feature>
<dbReference type="Gene3D" id="3.40.630.30">
    <property type="match status" value="1"/>
</dbReference>
<evidence type="ECO:0000313" key="2">
    <source>
        <dbReference type="EMBL" id="UYG51207.1"/>
    </source>
</evidence>
<dbReference type="Proteomes" id="UP001162800">
    <property type="component" value="Chromosome"/>
</dbReference>
<dbReference type="InterPro" id="IPR000182">
    <property type="entry name" value="GNAT_dom"/>
</dbReference>
<dbReference type="Pfam" id="PF13508">
    <property type="entry name" value="Acetyltransf_7"/>
    <property type="match status" value="1"/>
</dbReference>
<dbReference type="InterPro" id="IPR016181">
    <property type="entry name" value="Acyl_CoA_acyltransferase"/>
</dbReference>
<dbReference type="PROSITE" id="PS51186">
    <property type="entry name" value="GNAT"/>
    <property type="match status" value="1"/>
</dbReference>
<dbReference type="RefSeq" id="WP_231044535.1">
    <property type="nucleotide sequence ID" value="NZ_CP106881.1"/>
</dbReference>
<reference evidence="2" key="1">
    <citation type="submission" date="2022-09" db="EMBL/GenBank/DDBJ databases">
        <title>The complete genome of Acidovorax sp. 5MLIR.</title>
        <authorList>
            <person name="Liu L."/>
            <person name="Yue J."/>
            <person name="Yang F."/>
            <person name="Yuan J."/>
            <person name="Li L."/>
        </authorList>
    </citation>
    <scope>NUCLEOTIDE SEQUENCE</scope>
    <source>
        <strain evidence="2">5MLIR</strain>
    </source>
</reference>
<keyword evidence="2" id="KW-0808">Transferase</keyword>
<keyword evidence="2" id="KW-0012">Acyltransferase</keyword>